<dbReference type="Pfam" id="PF00583">
    <property type="entry name" value="Acetyltransf_1"/>
    <property type="match status" value="1"/>
</dbReference>
<dbReference type="PROSITE" id="PS51186">
    <property type="entry name" value="GNAT"/>
    <property type="match status" value="1"/>
</dbReference>
<dbReference type="InterPro" id="IPR016181">
    <property type="entry name" value="Acyl_CoA_acyltransferase"/>
</dbReference>
<comment type="caution">
    <text evidence="2">The sequence shown here is derived from an EMBL/GenBank/DDBJ whole genome shotgun (WGS) entry which is preliminary data.</text>
</comment>
<dbReference type="Gene3D" id="3.40.630.30">
    <property type="match status" value="1"/>
</dbReference>
<keyword evidence="2" id="KW-0012">Acyltransferase</keyword>
<reference evidence="3" key="1">
    <citation type="journal article" date="2019" name="Int. J. Syst. Evol. Microbiol.">
        <title>The Global Catalogue of Microorganisms (GCM) 10K type strain sequencing project: providing services to taxonomists for standard genome sequencing and annotation.</title>
        <authorList>
            <consortium name="The Broad Institute Genomics Platform"/>
            <consortium name="The Broad Institute Genome Sequencing Center for Infectious Disease"/>
            <person name="Wu L."/>
            <person name="Ma J."/>
        </authorList>
    </citation>
    <scope>NUCLEOTIDE SEQUENCE [LARGE SCALE GENOMIC DNA]</scope>
    <source>
        <strain evidence="3">CCUG 61948</strain>
    </source>
</reference>
<accession>A0ABW3B0K3</accession>
<dbReference type="GO" id="GO:0016746">
    <property type="term" value="F:acyltransferase activity"/>
    <property type="evidence" value="ECO:0007669"/>
    <property type="project" value="UniProtKB-KW"/>
</dbReference>
<dbReference type="Proteomes" id="UP001597012">
    <property type="component" value="Unassembled WGS sequence"/>
</dbReference>
<dbReference type="InterPro" id="IPR000182">
    <property type="entry name" value="GNAT_dom"/>
</dbReference>
<keyword evidence="2" id="KW-0808">Transferase</keyword>
<evidence type="ECO:0000259" key="1">
    <source>
        <dbReference type="PROSITE" id="PS51186"/>
    </source>
</evidence>
<protein>
    <submittedName>
        <fullName evidence="2">GNAT family N-acetyltransferase</fullName>
        <ecNumber evidence="2">2.3.1.-</ecNumber>
    </submittedName>
</protein>
<dbReference type="SUPFAM" id="SSF55729">
    <property type="entry name" value="Acyl-CoA N-acyltransferases (Nat)"/>
    <property type="match status" value="1"/>
</dbReference>
<gene>
    <name evidence="2" type="ORF">ACFQZJ_05285</name>
</gene>
<dbReference type="EMBL" id="JBHTHY010000003">
    <property type="protein sequence ID" value="MFD0796862.1"/>
    <property type="molecule type" value="Genomic_DNA"/>
</dbReference>
<organism evidence="2 3">
    <name type="scientific">Maribacter chungangensis</name>
    <dbReference type="NCBI Taxonomy" id="1069117"/>
    <lineage>
        <taxon>Bacteria</taxon>
        <taxon>Pseudomonadati</taxon>
        <taxon>Bacteroidota</taxon>
        <taxon>Flavobacteriia</taxon>
        <taxon>Flavobacteriales</taxon>
        <taxon>Flavobacteriaceae</taxon>
        <taxon>Maribacter</taxon>
    </lineage>
</organism>
<dbReference type="EC" id="2.3.1.-" evidence="2"/>
<keyword evidence="3" id="KW-1185">Reference proteome</keyword>
<sequence length="98" mass="11361">MWGDKNKDPSIYIHRIATNPDFRGQNLVKKLIHWANEYGNNKGLKYIRMDTVGLDTGLIGHYEKLGFEFLGTKRIEDANGLPEHNHWGEVCYFQKAII</sequence>
<feature type="domain" description="N-acetyltransferase" evidence="1">
    <location>
        <begin position="1"/>
        <end position="98"/>
    </location>
</feature>
<name>A0ABW3B0K3_9FLAO</name>
<proteinExistence type="predicted"/>
<evidence type="ECO:0000313" key="3">
    <source>
        <dbReference type="Proteomes" id="UP001597012"/>
    </source>
</evidence>
<evidence type="ECO:0000313" key="2">
    <source>
        <dbReference type="EMBL" id="MFD0796862.1"/>
    </source>
</evidence>
<dbReference type="CDD" id="cd04301">
    <property type="entry name" value="NAT_SF"/>
    <property type="match status" value="1"/>
</dbReference>
<dbReference type="RefSeq" id="WP_379933131.1">
    <property type="nucleotide sequence ID" value="NZ_JBHTHY010000003.1"/>
</dbReference>